<dbReference type="PANTHER" id="PTHR31793">
    <property type="entry name" value="4-HYDROXYBENZOYL-COA THIOESTERASE FAMILY MEMBER"/>
    <property type="match status" value="1"/>
</dbReference>
<protein>
    <submittedName>
        <fullName evidence="3">Acyl-CoA thioesterase</fullName>
    </submittedName>
</protein>
<proteinExistence type="inferred from homology"/>
<dbReference type="InterPro" id="IPR050563">
    <property type="entry name" value="4-hydroxybenzoyl-CoA_TE"/>
</dbReference>
<keyword evidence="4" id="KW-1185">Reference proteome</keyword>
<dbReference type="Proteomes" id="UP000274358">
    <property type="component" value="Unassembled WGS sequence"/>
</dbReference>
<dbReference type="Pfam" id="PF13279">
    <property type="entry name" value="4HBT_2"/>
    <property type="match status" value="1"/>
</dbReference>
<evidence type="ECO:0000256" key="1">
    <source>
        <dbReference type="ARBA" id="ARBA00005953"/>
    </source>
</evidence>
<name>A0A3S0RYR4_9GAMM</name>
<keyword evidence="2" id="KW-0378">Hydrolase</keyword>
<dbReference type="AlphaFoldDB" id="A0A3S0RYR4"/>
<dbReference type="SUPFAM" id="SSF54637">
    <property type="entry name" value="Thioesterase/thiol ester dehydrase-isomerase"/>
    <property type="match status" value="1"/>
</dbReference>
<organism evidence="3 4">
    <name type="scientific">Dyella choica</name>
    <dbReference type="NCBI Taxonomy" id="1927959"/>
    <lineage>
        <taxon>Bacteria</taxon>
        <taxon>Pseudomonadati</taxon>
        <taxon>Pseudomonadota</taxon>
        <taxon>Gammaproteobacteria</taxon>
        <taxon>Lysobacterales</taxon>
        <taxon>Rhodanobacteraceae</taxon>
        <taxon>Dyella</taxon>
    </lineage>
</organism>
<dbReference type="PANTHER" id="PTHR31793:SF27">
    <property type="entry name" value="NOVEL THIOESTERASE SUPERFAMILY DOMAIN AND SAPOSIN A-TYPE DOMAIN CONTAINING PROTEIN (0610012H03RIK)"/>
    <property type="match status" value="1"/>
</dbReference>
<dbReference type="InterPro" id="IPR029069">
    <property type="entry name" value="HotDog_dom_sf"/>
</dbReference>
<evidence type="ECO:0000313" key="4">
    <source>
        <dbReference type="Proteomes" id="UP000274358"/>
    </source>
</evidence>
<dbReference type="GO" id="GO:0047617">
    <property type="term" value="F:fatty acyl-CoA hydrolase activity"/>
    <property type="evidence" value="ECO:0007669"/>
    <property type="project" value="TreeGrafter"/>
</dbReference>
<sequence>MRTSGVLHTDVAIQVPFYDVDSMDVAWHGHYVKYLEVARCALLDDIGHNYVQMKASGYAWPVIDLKLRYVQAARFGQRLLVRADLVEWQNRLLIHYLIRDASTGQRITRASSVQVAVDLASGEMQLESPRVFIDAVEQRLRRGPQQSSTVAS</sequence>
<evidence type="ECO:0000256" key="2">
    <source>
        <dbReference type="ARBA" id="ARBA00022801"/>
    </source>
</evidence>
<dbReference type="CDD" id="cd00586">
    <property type="entry name" value="4HBT"/>
    <property type="match status" value="1"/>
</dbReference>
<gene>
    <name evidence="3" type="ORF">EKH80_16565</name>
</gene>
<reference evidence="3 4" key="1">
    <citation type="submission" date="2018-12" db="EMBL/GenBank/DDBJ databases">
        <title>Dyella dinghuensis sp. nov. DHOA06 and Dyella choica sp. nov. 4M-K27, isolated from forest soil.</title>
        <authorList>
            <person name="Qiu L.-H."/>
            <person name="Gao Z.-H."/>
        </authorList>
    </citation>
    <scope>NUCLEOTIDE SEQUENCE [LARGE SCALE GENOMIC DNA]</scope>
    <source>
        <strain evidence="3 4">4M-K27</strain>
    </source>
</reference>
<dbReference type="RefSeq" id="WP_126685891.1">
    <property type="nucleotide sequence ID" value="NZ_RYYV01000013.1"/>
</dbReference>
<comment type="caution">
    <text evidence="3">The sequence shown here is derived from an EMBL/GenBank/DDBJ whole genome shotgun (WGS) entry which is preliminary data.</text>
</comment>
<comment type="similarity">
    <text evidence="1">Belongs to the 4-hydroxybenzoyl-CoA thioesterase family.</text>
</comment>
<evidence type="ECO:0000313" key="3">
    <source>
        <dbReference type="EMBL" id="RUL72968.1"/>
    </source>
</evidence>
<dbReference type="OrthoDB" id="9800856at2"/>
<accession>A0A3S0RYR4</accession>
<dbReference type="EMBL" id="RYYV01000013">
    <property type="protein sequence ID" value="RUL72968.1"/>
    <property type="molecule type" value="Genomic_DNA"/>
</dbReference>
<dbReference type="Gene3D" id="3.10.129.10">
    <property type="entry name" value="Hotdog Thioesterase"/>
    <property type="match status" value="1"/>
</dbReference>